<dbReference type="PANTHER" id="PTHR21077:SF6">
    <property type="entry name" value="CROSSOVER JUNCTION ENDONUCLEASE EME2-RELATED"/>
    <property type="match status" value="1"/>
</dbReference>
<dbReference type="GO" id="GO:0031573">
    <property type="term" value="P:mitotic intra-S DNA damage checkpoint signaling"/>
    <property type="evidence" value="ECO:0007669"/>
    <property type="project" value="TreeGrafter"/>
</dbReference>
<dbReference type="InterPro" id="IPR006166">
    <property type="entry name" value="ERCC4_domain"/>
</dbReference>
<accession>V9L8V7</accession>
<dbReference type="SMART" id="SM00891">
    <property type="entry name" value="ERCC4"/>
    <property type="match status" value="1"/>
</dbReference>
<keyword evidence="5" id="KW-0234">DNA repair</keyword>
<keyword evidence="8" id="KW-0378">Hydrolase</keyword>
<dbReference type="GO" id="GO:0048476">
    <property type="term" value="C:Holliday junction resolvase complex"/>
    <property type="evidence" value="ECO:0007669"/>
    <property type="project" value="InterPro"/>
</dbReference>
<dbReference type="GO" id="GO:0003677">
    <property type="term" value="F:DNA binding"/>
    <property type="evidence" value="ECO:0007669"/>
    <property type="project" value="InterPro"/>
</dbReference>
<evidence type="ECO:0000259" key="7">
    <source>
        <dbReference type="SMART" id="SM00891"/>
    </source>
</evidence>
<evidence type="ECO:0000256" key="5">
    <source>
        <dbReference type="ARBA" id="ARBA00023204"/>
    </source>
</evidence>
<evidence type="ECO:0000256" key="6">
    <source>
        <dbReference type="ARBA" id="ARBA00023242"/>
    </source>
</evidence>
<dbReference type="Pfam" id="PF21292">
    <property type="entry name" value="EME1-MUS81_C"/>
    <property type="match status" value="1"/>
</dbReference>
<feature type="non-terminal residue" evidence="8">
    <location>
        <position position="1"/>
    </location>
</feature>
<keyword evidence="3" id="KW-0227">DNA damage</keyword>
<dbReference type="Gene3D" id="1.10.150.670">
    <property type="entry name" value="Crossover junction endonuclease EME1, DNA-binding domain"/>
    <property type="match status" value="1"/>
</dbReference>
<dbReference type="InterPro" id="IPR033310">
    <property type="entry name" value="Mms4/EME1/EME2"/>
</dbReference>
<sequence length="284" mass="32162">RREIPQVILSEHSDVVENIRKSDENQVVVLLSPHVFLTMVWLYKQKLKGNSGQNIGDSSESFRMTILEKPLEKRATLVVIGLDAYTSPEEQCSPVKMQQNADSGREDDSESWVSMELGLTCADVNEVQVALQLQTYTTVRFLEDWHKFAGYIATLTKAIAQAPFKKHTENVTFSFCPDGTWSSGVKVDKDGKGLLKLWKKQLQQLNRITRPVAVAIADAYPTPKLLLQAYRDCLTEWEKQNLLAEIKVNAGGKRVDRRIGPDISRRLYIYMTSENSDRVLDKSG</sequence>
<dbReference type="PANTHER" id="PTHR21077">
    <property type="entry name" value="EME1 PROTEIN"/>
    <property type="match status" value="1"/>
</dbReference>
<dbReference type="InterPro" id="IPR043087">
    <property type="entry name" value="Eme1_nucdom_sub2"/>
</dbReference>
<dbReference type="GO" id="GO:0000712">
    <property type="term" value="P:resolution of meiotic recombination intermediates"/>
    <property type="evidence" value="ECO:0007669"/>
    <property type="project" value="TreeGrafter"/>
</dbReference>
<protein>
    <submittedName>
        <fullName evidence="8">Crossover junction endonuclease EME1-like protein</fullName>
    </submittedName>
</protein>
<evidence type="ECO:0000256" key="2">
    <source>
        <dbReference type="ARBA" id="ARBA00005313"/>
    </source>
</evidence>
<evidence type="ECO:0000256" key="1">
    <source>
        <dbReference type="ARBA" id="ARBA00004123"/>
    </source>
</evidence>
<evidence type="ECO:0000256" key="4">
    <source>
        <dbReference type="ARBA" id="ARBA00023172"/>
    </source>
</evidence>
<comment type="similarity">
    <text evidence="2">Belongs to the EME1/MMS4 family.</text>
</comment>
<keyword evidence="6" id="KW-0539">Nucleus</keyword>
<dbReference type="AlphaFoldDB" id="V9L8V7"/>
<dbReference type="GO" id="GO:0006302">
    <property type="term" value="P:double-strand break repair"/>
    <property type="evidence" value="ECO:0007669"/>
    <property type="project" value="TreeGrafter"/>
</dbReference>
<feature type="domain" description="ERCC4" evidence="7">
    <location>
        <begin position="6"/>
        <end position="231"/>
    </location>
</feature>
<organism evidence="8">
    <name type="scientific">Callorhinchus milii</name>
    <name type="common">Ghost shark</name>
    <dbReference type="NCBI Taxonomy" id="7868"/>
    <lineage>
        <taxon>Eukaryota</taxon>
        <taxon>Metazoa</taxon>
        <taxon>Chordata</taxon>
        <taxon>Craniata</taxon>
        <taxon>Vertebrata</taxon>
        <taxon>Chondrichthyes</taxon>
        <taxon>Holocephali</taxon>
        <taxon>Chimaeriformes</taxon>
        <taxon>Callorhinchidae</taxon>
        <taxon>Callorhinchus</taxon>
    </lineage>
</organism>
<comment type="subcellular location">
    <subcellularLocation>
        <location evidence="1">Nucleus</location>
    </subcellularLocation>
</comment>
<dbReference type="EMBL" id="JW875820">
    <property type="protein sequence ID" value="AFP08337.1"/>
    <property type="molecule type" value="mRNA"/>
</dbReference>
<keyword evidence="8" id="KW-0540">Nuclease</keyword>
<evidence type="ECO:0000313" key="8">
    <source>
        <dbReference type="EMBL" id="AFP08337.1"/>
    </source>
</evidence>
<name>V9L8V7_CALMI</name>
<dbReference type="GO" id="GO:0031297">
    <property type="term" value="P:replication fork processing"/>
    <property type="evidence" value="ECO:0007669"/>
    <property type="project" value="TreeGrafter"/>
</dbReference>
<dbReference type="Gene3D" id="4.10.800.30">
    <property type="entry name" value="ERCC4, Mus81-Eme1 complex, nuclease domain, subdomain 2"/>
    <property type="match status" value="1"/>
</dbReference>
<evidence type="ECO:0000256" key="3">
    <source>
        <dbReference type="ARBA" id="ARBA00022763"/>
    </source>
</evidence>
<dbReference type="GO" id="GO:0008821">
    <property type="term" value="F:crossover junction DNA endonuclease activity"/>
    <property type="evidence" value="ECO:0007669"/>
    <property type="project" value="TreeGrafter"/>
</dbReference>
<keyword evidence="8" id="KW-0255">Endonuclease</keyword>
<dbReference type="GO" id="GO:0005634">
    <property type="term" value="C:nucleus"/>
    <property type="evidence" value="ECO:0007669"/>
    <property type="project" value="UniProtKB-SubCell"/>
</dbReference>
<dbReference type="FunFam" id="1.10.150.670:FF:000002">
    <property type="entry name" value="Crossover junction endonuclease EME1"/>
    <property type="match status" value="1"/>
</dbReference>
<dbReference type="InterPro" id="IPR042530">
    <property type="entry name" value="EME1/EME2_C"/>
</dbReference>
<keyword evidence="4" id="KW-0233">DNA recombination</keyword>
<reference evidence="8" key="1">
    <citation type="journal article" date="2014" name="Nature">
        <title>Elephant shark genome provides unique insights into gnathostome evolution.</title>
        <authorList>
            <consortium name="International Elephant Shark Genome Sequencing Consortium"/>
            <person name="Venkatesh B."/>
            <person name="Lee A.P."/>
            <person name="Ravi V."/>
            <person name="Maurya A.K."/>
            <person name="Lian M.M."/>
            <person name="Swann J.B."/>
            <person name="Ohta Y."/>
            <person name="Flajnik M.F."/>
            <person name="Sutoh Y."/>
            <person name="Kasahara M."/>
            <person name="Hoon S."/>
            <person name="Gangu V."/>
            <person name="Roy S.W."/>
            <person name="Irimia M."/>
            <person name="Korzh V."/>
            <person name="Kondrychyn I."/>
            <person name="Lim Z.W."/>
            <person name="Tay B.H."/>
            <person name="Tohari S."/>
            <person name="Kong K.W."/>
            <person name="Ho S."/>
            <person name="Lorente-Galdos B."/>
            <person name="Quilez J."/>
            <person name="Marques-Bonet T."/>
            <person name="Raney B.J."/>
            <person name="Ingham P.W."/>
            <person name="Tay A."/>
            <person name="Hillier L.W."/>
            <person name="Minx P."/>
            <person name="Boehm T."/>
            <person name="Wilson R.K."/>
            <person name="Brenner S."/>
            <person name="Warren W.C."/>
        </authorList>
    </citation>
    <scope>NUCLEOTIDE SEQUENCE</scope>
    <source>
        <tissue evidence="8">Testis</tissue>
    </source>
</reference>
<proteinExistence type="evidence at transcript level"/>